<proteinExistence type="predicted"/>
<dbReference type="InterPro" id="IPR036425">
    <property type="entry name" value="MoaB/Mog-like_dom_sf"/>
</dbReference>
<dbReference type="AlphaFoldDB" id="A0A9X1UYY5"/>
<dbReference type="SUPFAM" id="SSF53218">
    <property type="entry name" value="Molybdenum cofactor biosynthesis proteins"/>
    <property type="match status" value="1"/>
</dbReference>
<evidence type="ECO:0000313" key="9">
    <source>
        <dbReference type="EMBL" id="MCG9972912.1"/>
    </source>
</evidence>
<dbReference type="PROSITE" id="PS01078">
    <property type="entry name" value="MOCF_BIOSYNTHESIS_1"/>
    <property type="match status" value="1"/>
</dbReference>
<dbReference type="GO" id="GO:0016829">
    <property type="term" value="F:lyase activity"/>
    <property type="evidence" value="ECO:0007669"/>
    <property type="project" value="UniProtKB-KW"/>
</dbReference>
<dbReference type="InterPro" id="IPR051920">
    <property type="entry name" value="MPT_Adenylyltrnsfr/MoaC-Rel"/>
</dbReference>
<reference evidence="9" key="1">
    <citation type="submission" date="2021-12" db="EMBL/GenBank/DDBJ databases">
        <title>Description of Gramella crocea sp. nov., a new bacterium isolated from activated sludge.</title>
        <authorList>
            <person name="Zhang X."/>
        </authorList>
    </citation>
    <scope>NUCLEOTIDE SEQUENCE</scope>
    <source>
        <strain evidence="9">YB25</strain>
    </source>
</reference>
<dbReference type="InterPro" id="IPR023045">
    <property type="entry name" value="MoaC"/>
</dbReference>
<dbReference type="SMART" id="SM00852">
    <property type="entry name" value="MoCF_biosynth"/>
    <property type="match status" value="1"/>
</dbReference>
<keyword evidence="4" id="KW-0501">Molybdenum cofactor biosynthesis</keyword>
<evidence type="ECO:0000256" key="5">
    <source>
        <dbReference type="ARBA" id="ARBA00051131"/>
    </source>
</evidence>
<gene>
    <name evidence="9" type="primary">moaCB</name>
    <name evidence="9" type="ORF">LU635_14775</name>
</gene>
<dbReference type="InterPro" id="IPR002820">
    <property type="entry name" value="Mopterin_CF_biosynth-C_dom"/>
</dbReference>
<dbReference type="NCBIfam" id="TIGR00177">
    <property type="entry name" value="molyb_syn"/>
    <property type="match status" value="1"/>
</dbReference>
<feature type="domain" description="MoaB/Mog" evidence="8">
    <location>
        <begin position="149"/>
        <end position="291"/>
    </location>
</feature>
<evidence type="ECO:0000256" key="6">
    <source>
        <dbReference type="ARBA" id="ARBA00055087"/>
    </source>
</evidence>
<keyword evidence="10" id="KW-1185">Reference proteome</keyword>
<dbReference type="GO" id="GO:0006777">
    <property type="term" value="P:Mo-molybdopterin cofactor biosynthetic process"/>
    <property type="evidence" value="ECO:0007669"/>
    <property type="project" value="UniProtKB-KW"/>
</dbReference>
<dbReference type="RefSeq" id="WP_240100425.1">
    <property type="nucleotide sequence ID" value="NZ_JAJSON010000026.1"/>
</dbReference>
<dbReference type="Gene3D" id="3.40.980.10">
    <property type="entry name" value="MoaB/Mog-like domain"/>
    <property type="match status" value="1"/>
</dbReference>
<name>A0A9X1UYY5_9FLAO</name>
<dbReference type="Pfam" id="PF00994">
    <property type="entry name" value="MoCF_biosynth"/>
    <property type="match status" value="1"/>
</dbReference>
<dbReference type="InterPro" id="IPR008284">
    <property type="entry name" value="MoCF_biosynth_CS"/>
</dbReference>
<dbReference type="EC" id="2.7.7.75" evidence="2"/>
<dbReference type="InterPro" id="IPR036522">
    <property type="entry name" value="MoaC_sf"/>
</dbReference>
<protein>
    <recommendedName>
        <fullName evidence="3">Molybdopterin adenylyltransferase</fullName>
        <ecNumber evidence="2">2.7.7.75</ecNumber>
    </recommendedName>
</protein>
<dbReference type="SUPFAM" id="SSF55040">
    <property type="entry name" value="Molybdenum cofactor biosynthesis protein C, MoaC"/>
    <property type="match status" value="1"/>
</dbReference>
<dbReference type="NCBIfam" id="TIGR00581">
    <property type="entry name" value="moaC"/>
    <property type="match status" value="1"/>
</dbReference>
<dbReference type="Gene3D" id="3.30.70.640">
    <property type="entry name" value="Molybdopterin cofactor biosynthesis C (MoaC) domain"/>
    <property type="match status" value="1"/>
</dbReference>
<comment type="function">
    <text evidence="7">Catalyzes the adenylation of molybdopterin as part of the biosynthesis of the molybdenum-cofactor.</text>
</comment>
<sequence>MVDITHKIKTLRVAVAEAFVKVGEPATIRAINNNEVPKGNVLEMAKTAGLLAVKNTHQTIPDCHPLPIEFASVNYEIDESGIRILFKVKTVYKTGVEVEAMHGASVVALTMYDMLKPIDKNIEIEKIRLVEKKGGKSDFNKHSSRLSASVIVCSDSISEGKKEDRAGKAIIKKLEESKVAINAYEIIPDELEIIRSKALEYAETDNLVIFTGGTGLSFRDVTPEALETILERRIPGIEEAIRNYGQERMPYAMLSRSIAGTIGNSLILGLPGSTKGASESMDAVFPHLLHVFKILRGAKHDSND</sequence>
<dbReference type="EMBL" id="JAJSON010000026">
    <property type="protein sequence ID" value="MCG9972912.1"/>
    <property type="molecule type" value="Genomic_DNA"/>
</dbReference>
<evidence type="ECO:0000313" key="10">
    <source>
        <dbReference type="Proteomes" id="UP001139344"/>
    </source>
</evidence>
<dbReference type="GO" id="GO:0061598">
    <property type="term" value="F:molybdopterin adenylyltransferase activity"/>
    <property type="evidence" value="ECO:0007669"/>
    <property type="project" value="UniProtKB-EC"/>
</dbReference>
<keyword evidence="9" id="KW-0456">Lyase</keyword>
<dbReference type="NCBIfam" id="NF002947">
    <property type="entry name" value="PRK03604.1"/>
    <property type="match status" value="1"/>
</dbReference>
<organism evidence="9 10">
    <name type="scientific">Christiangramia crocea</name>
    <dbReference type="NCBI Taxonomy" id="2904124"/>
    <lineage>
        <taxon>Bacteria</taxon>
        <taxon>Pseudomonadati</taxon>
        <taxon>Bacteroidota</taxon>
        <taxon>Flavobacteriia</taxon>
        <taxon>Flavobacteriales</taxon>
        <taxon>Flavobacteriaceae</taxon>
        <taxon>Christiangramia</taxon>
    </lineage>
</organism>
<dbReference type="PIRSF" id="PIRSF036594">
    <property type="entry name" value="MoaC_MogA"/>
    <property type="match status" value="1"/>
</dbReference>
<evidence type="ECO:0000256" key="3">
    <source>
        <dbReference type="ARBA" id="ARBA00013491"/>
    </source>
</evidence>
<dbReference type="InterPro" id="IPR001453">
    <property type="entry name" value="MoaB/Mog_dom"/>
</dbReference>
<dbReference type="Pfam" id="PF01967">
    <property type="entry name" value="MoaC"/>
    <property type="match status" value="1"/>
</dbReference>
<comment type="pathway">
    <text evidence="1">Cofactor biosynthesis; molybdopterin biosynthesis.</text>
</comment>
<evidence type="ECO:0000256" key="2">
    <source>
        <dbReference type="ARBA" id="ARBA00012509"/>
    </source>
</evidence>
<dbReference type="Proteomes" id="UP001139344">
    <property type="component" value="Unassembled WGS sequence"/>
</dbReference>
<comment type="catalytic activity">
    <reaction evidence="5">
        <text>molybdopterin + ATP + H(+) = adenylyl-molybdopterin + diphosphate</text>
        <dbReference type="Rhea" id="RHEA:31331"/>
        <dbReference type="ChEBI" id="CHEBI:15378"/>
        <dbReference type="ChEBI" id="CHEBI:30616"/>
        <dbReference type="ChEBI" id="CHEBI:33019"/>
        <dbReference type="ChEBI" id="CHEBI:58698"/>
        <dbReference type="ChEBI" id="CHEBI:62727"/>
        <dbReference type="EC" id="2.7.7.75"/>
    </reaction>
</comment>
<dbReference type="PANTHER" id="PTHR43764:SF1">
    <property type="entry name" value="MOLYBDOPTERIN MOLYBDOTRANSFERASE"/>
    <property type="match status" value="1"/>
</dbReference>
<dbReference type="CDD" id="cd00886">
    <property type="entry name" value="MogA_MoaB"/>
    <property type="match status" value="1"/>
</dbReference>
<comment type="caution">
    <text evidence="9">The sequence shown here is derived from an EMBL/GenBank/DDBJ whole genome shotgun (WGS) entry which is preliminary data.</text>
</comment>
<comment type="function">
    <text evidence="6">Catalyzes the conversion of (8S)-3',8-cyclo-7,8-dihydroguanosine 5'-triphosphate to cyclic pyranopterin monophosphate (cPMP).</text>
</comment>
<dbReference type="PANTHER" id="PTHR43764">
    <property type="entry name" value="MOLYBDENUM COFACTOR BIOSYNTHESIS"/>
    <property type="match status" value="1"/>
</dbReference>
<evidence type="ECO:0000256" key="7">
    <source>
        <dbReference type="ARBA" id="ARBA00058212"/>
    </source>
</evidence>
<evidence type="ECO:0000256" key="4">
    <source>
        <dbReference type="ARBA" id="ARBA00023150"/>
    </source>
</evidence>
<evidence type="ECO:0000259" key="8">
    <source>
        <dbReference type="SMART" id="SM00852"/>
    </source>
</evidence>
<accession>A0A9X1UYY5</accession>
<dbReference type="InterPro" id="IPR012247">
    <property type="entry name" value="MoaC_MogA"/>
</dbReference>
<evidence type="ECO:0000256" key="1">
    <source>
        <dbReference type="ARBA" id="ARBA00005046"/>
    </source>
</evidence>